<keyword evidence="3" id="KW-1185">Reference proteome</keyword>
<dbReference type="AlphaFoldDB" id="A0A9P9RDU0"/>
<proteinExistence type="predicted"/>
<evidence type="ECO:0000256" key="1">
    <source>
        <dbReference type="SAM" id="SignalP"/>
    </source>
</evidence>
<evidence type="ECO:0000313" key="2">
    <source>
        <dbReference type="EMBL" id="KAH7274420.1"/>
    </source>
</evidence>
<dbReference type="EMBL" id="JAGTJS010000002">
    <property type="protein sequence ID" value="KAH7274420.1"/>
    <property type="molecule type" value="Genomic_DNA"/>
</dbReference>
<dbReference type="Proteomes" id="UP000736672">
    <property type="component" value="Unassembled WGS sequence"/>
</dbReference>
<accession>A0A9P9RDU0</accession>
<gene>
    <name evidence="2" type="ORF">B0J15DRAFT_129242</name>
</gene>
<feature type="signal peptide" evidence="1">
    <location>
        <begin position="1"/>
        <end position="22"/>
    </location>
</feature>
<evidence type="ECO:0000313" key="3">
    <source>
        <dbReference type="Proteomes" id="UP000736672"/>
    </source>
</evidence>
<feature type="chain" id="PRO_5040447990" description="Secreted protein" evidence="1">
    <location>
        <begin position="23"/>
        <end position="155"/>
    </location>
</feature>
<sequence>MSRLCKHFKCLLISFWLGPGSSRRVASAVEPSVYVDSITAQALRFWWFRSKLSLRAPRHVRGTRLPVISLLLTEYFRIRVVESTAQAWLAGWRRGPPRDKDESKQLGDVHGPEWEHVDTSLLLTLPAAGSLSRLIGCGTFSSSGCLIITLQAIRA</sequence>
<comment type="caution">
    <text evidence="2">The sequence shown here is derived from an EMBL/GenBank/DDBJ whole genome shotgun (WGS) entry which is preliminary data.</text>
</comment>
<name>A0A9P9RDU0_FUSSL</name>
<evidence type="ECO:0008006" key="4">
    <source>
        <dbReference type="Google" id="ProtNLM"/>
    </source>
</evidence>
<organism evidence="2 3">
    <name type="scientific">Fusarium solani</name>
    <name type="common">Filamentous fungus</name>
    <dbReference type="NCBI Taxonomy" id="169388"/>
    <lineage>
        <taxon>Eukaryota</taxon>
        <taxon>Fungi</taxon>
        <taxon>Dikarya</taxon>
        <taxon>Ascomycota</taxon>
        <taxon>Pezizomycotina</taxon>
        <taxon>Sordariomycetes</taxon>
        <taxon>Hypocreomycetidae</taxon>
        <taxon>Hypocreales</taxon>
        <taxon>Nectriaceae</taxon>
        <taxon>Fusarium</taxon>
        <taxon>Fusarium solani species complex</taxon>
    </lineage>
</organism>
<keyword evidence="1" id="KW-0732">Signal</keyword>
<protein>
    <recommendedName>
        <fullName evidence="4">Secreted protein</fullName>
    </recommendedName>
</protein>
<reference evidence="2" key="1">
    <citation type="journal article" date="2021" name="Nat. Commun.">
        <title>Genetic determinants of endophytism in the Arabidopsis root mycobiome.</title>
        <authorList>
            <person name="Mesny F."/>
            <person name="Miyauchi S."/>
            <person name="Thiergart T."/>
            <person name="Pickel B."/>
            <person name="Atanasova L."/>
            <person name="Karlsson M."/>
            <person name="Huettel B."/>
            <person name="Barry K.W."/>
            <person name="Haridas S."/>
            <person name="Chen C."/>
            <person name="Bauer D."/>
            <person name="Andreopoulos W."/>
            <person name="Pangilinan J."/>
            <person name="LaButti K."/>
            <person name="Riley R."/>
            <person name="Lipzen A."/>
            <person name="Clum A."/>
            <person name="Drula E."/>
            <person name="Henrissat B."/>
            <person name="Kohler A."/>
            <person name="Grigoriev I.V."/>
            <person name="Martin F.M."/>
            <person name="Hacquard S."/>
        </authorList>
    </citation>
    <scope>NUCLEOTIDE SEQUENCE</scope>
    <source>
        <strain evidence="2">FSSC 5 MPI-SDFR-AT-0091</strain>
    </source>
</reference>